<comment type="caution">
    <text evidence="3">The sequence shown here is derived from an EMBL/GenBank/DDBJ whole genome shotgun (WGS) entry which is preliminary data.</text>
</comment>
<dbReference type="AlphaFoldDB" id="A0A9Q0GA05"/>
<evidence type="ECO:0000313" key="4">
    <source>
        <dbReference type="Proteomes" id="UP001141552"/>
    </source>
</evidence>
<evidence type="ECO:0008006" key="5">
    <source>
        <dbReference type="Google" id="ProtNLM"/>
    </source>
</evidence>
<keyword evidence="4" id="KW-1185">Reference proteome</keyword>
<dbReference type="GO" id="GO:0005634">
    <property type="term" value="C:nucleus"/>
    <property type="evidence" value="ECO:0007669"/>
    <property type="project" value="TreeGrafter"/>
</dbReference>
<sequence>MTQSPPKNAAPATPPPPPPPPASITPSRGDSSSSGIPIEIVTEEEMALIEAALAATRSSPSSSSPTLFRENARSLRSITALSKRRLSMSPPPSFSGSCCPDIEDSGPHKKKSRPPESLLLRFRRSRALSVTDFTSSVVKKVKVTVESYEDQWALKFLNFITGVNQLLFDGLTRELTLIGFAEGVPLVGKVDEIRMPEGEVDKNPVFVDTKTRVRDILPTEPQRRNSRLQLMVYKYLWDSLVAGNFQARKFFDYFNLNPYHILTEEIRENFAKAGLQAKTLDDIIRFYVNTFGMLPPADNQLLLRYEFQKDNSIIGEDQFMYDPDWLESQIQGSFQFWRGEREAYYAAEEERWKCRYCQFASVCPINANSETSSNKAETSEDIVGPGPSTPN</sequence>
<feature type="compositionally biased region" description="Polar residues" evidence="2">
    <location>
        <begin position="24"/>
        <end position="35"/>
    </location>
</feature>
<dbReference type="PANTHER" id="PTHR14464">
    <property type="entry name" value="EXONUCLEASE V"/>
    <property type="match status" value="1"/>
</dbReference>
<proteinExistence type="inferred from homology"/>
<reference evidence="3" key="2">
    <citation type="journal article" date="2023" name="Plants (Basel)">
        <title>Annotation of the Turnera subulata (Passifloraceae) Draft Genome Reveals the S-Locus Evolved after the Divergence of Turneroideae from Passifloroideae in a Stepwise Manner.</title>
        <authorList>
            <person name="Henning P.M."/>
            <person name="Roalson E.H."/>
            <person name="Mir W."/>
            <person name="McCubbin A.G."/>
            <person name="Shore J.S."/>
        </authorList>
    </citation>
    <scope>NUCLEOTIDE SEQUENCE</scope>
    <source>
        <strain evidence="3">F60SS</strain>
    </source>
</reference>
<dbReference type="OrthoDB" id="354769at2759"/>
<name>A0A9Q0GA05_9ROSI</name>
<dbReference type="PANTHER" id="PTHR14464:SF4">
    <property type="entry name" value="EXONUCLEASE V"/>
    <property type="match status" value="1"/>
</dbReference>
<evidence type="ECO:0000256" key="1">
    <source>
        <dbReference type="ARBA" id="ARBA00009797"/>
    </source>
</evidence>
<dbReference type="InterPro" id="IPR011604">
    <property type="entry name" value="PDDEXK-like_dom_sf"/>
</dbReference>
<feature type="compositionally biased region" description="Pro residues" evidence="2">
    <location>
        <begin position="12"/>
        <end position="23"/>
    </location>
</feature>
<dbReference type="InterPro" id="IPR019190">
    <property type="entry name" value="EXOV"/>
</dbReference>
<feature type="region of interest" description="Disordered" evidence="2">
    <location>
        <begin position="85"/>
        <end position="116"/>
    </location>
</feature>
<gene>
    <name evidence="3" type="ORF">Tsubulata_040322</name>
</gene>
<reference evidence="3" key="1">
    <citation type="submission" date="2022-02" db="EMBL/GenBank/DDBJ databases">
        <authorList>
            <person name="Henning P.M."/>
            <person name="McCubbin A.G."/>
            <person name="Shore J.S."/>
        </authorList>
    </citation>
    <scope>NUCLEOTIDE SEQUENCE</scope>
    <source>
        <strain evidence="3">F60SS</strain>
        <tissue evidence="3">Leaves</tissue>
    </source>
</reference>
<dbReference type="EMBL" id="JAKUCV010001757">
    <property type="protein sequence ID" value="KAJ4845150.1"/>
    <property type="molecule type" value="Genomic_DNA"/>
</dbReference>
<dbReference type="Proteomes" id="UP001141552">
    <property type="component" value="Unassembled WGS sequence"/>
</dbReference>
<dbReference type="Pfam" id="PF09810">
    <property type="entry name" value="Exo5"/>
    <property type="match status" value="3"/>
</dbReference>
<feature type="region of interest" description="Disordered" evidence="2">
    <location>
        <begin position="1"/>
        <end position="41"/>
    </location>
</feature>
<dbReference type="Gene3D" id="3.90.320.10">
    <property type="match status" value="1"/>
</dbReference>
<dbReference type="GO" id="GO:0045145">
    <property type="term" value="F:single-stranded DNA 5'-3' DNA exonuclease activity"/>
    <property type="evidence" value="ECO:0007669"/>
    <property type="project" value="InterPro"/>
</dbReference>
<protein>
    <recommendedName>
        <fullName evidence="5">Exonuclease V, chloroplastic</fullName>
    </recommendedName>
</protein>
<evidence type="ECO:0000256" key="2">
    <source>
        <dbReference type="SAM" id="MobiDB-lite"/>
    </source>
</evidence>
<feature type="region of interest" description="Disordered" evidence="2">
    <location>
        <begin position="370"/>
        <end position="391"/>
    </location>
</feature>
<dbReference type="GO" id="GO:0036297">
    <property type="term" value="P:interstrand cross-link repair"/>
    <property type="evidence" value="ECO:0007669"/>
    <property type="project" value="TreeGrafter"/>
</dbReference>
<evidence type="ECO:0000313" key="3">
    <source>
        <dbReference type="EMBL" id="KAJ4845150.1"/>
    </source>
</evidence>
<feature type="compositionally biased region" description="Low complexity" evidence="2">
    <location>
        <begin position="1"/>
        <end position="11"/>
    </location>
</feature>
<organism evidence="3 4">
    <name type="scientific">Turnera subulata</name>
    <dbReference type="NCBI Taxonomy" id="218843"/>
    <lineage>
        <taxon>Eukaryota</taxon>
        <taxon>Viridiplantae</taxon>
        <taxon>Streptophyta</taxon>
        <taxon>Embryophyta</taxon>
        <taxon>Tracheophyta</taxon>
        <taxon>Spermatophyta</taxon>
        <taxon>Magnoliopsida</taxon>
        <taxon>eudicotyledons</taxon>
        <taxon>Gunneridae</taxon>
        <taxon>Pentapetalae</taxon>
        <taxon>rosids</taxon>
        <taxon>fabids</taxon>
        <taxon>Malpighiales</taxon>
        <taxon>Passifloraceae</taxon>
        <taxon>Turnera</taxon>
    </lineage>
</organism>
<accession>A0A9Q0GA05</accession>
<comment type="similarity">
    <text evidence="1">Belongs to the EXO5 family.</text>
</comment>